<dbReference type="InterPro" id="IPR046825">
    <property type="entry name" value="PDH_C"/>
</dbReference>
<keyword evidence="6" id="KW-1185">Reference proteome</keyword>
<dbReference type="InterPro" id="IPR003099">
    <property type="entry name" value="Prephen_DH"/>
</dbReference>
<name>A0A1V4IBU1_9CLOT</name>
<accession>A0A1V4IBU1</accession>
<dbReference type="PANTHER" id="PTHR21363">
    <property type="entry name" value="PREPHENATE DEHYDROGENASE"/>
    <property type="match status" value="1"/>
</dbReference>
<dbReference type="Pfam" id="PF20463">
    <property type="entry name" value="PDH_C"/>
    <property type="match status" value="1"/>
</dbReference>
<dbReference type="SUPFAM" id="SSF51735">
    <property type="entry name" value="NAD(P)-binding Rossmann-fold domains"/>
    <property type="match status" value="1"/>
</dbReference>
<dbReference type="GO" id="GO:0008977">
    <property type="term" value="F:prephenate dehydrogenase (NAD+) activity"/>
    <property type="evidence" value="ECO:0007669"/>
    <property type="project" value="InterPro"/>
</dbReference>
<dbReference type="Pfam" id="PF02153">
    <property type="entry name" value="PDH_N"/>
    <property type="match status" value="1"/>
</dbReference>
<dbReference type="STRING" id="1450648.CLORY_41380"/>
<sequence length="283" mass="31424">MEDLSGFKITVVGLGLIGGSMAKALKKLNPDKLWAFDKDASVLNNAKANNTIDDGFKDNDEVLAASDIVLIALYPKDTAEFIISKMNCFKQNAIITDACGLKQYIFEQVEKNIRKDINFIGGHPMAGKEVSGFKNADENMFVNSSYFLISSNNCTAESLSLLETIVYLIGCKNVIKVSADEHDQIIAYTSHLPHIIAVSLINCCNMDFQLNKISGGSFRDATRVANINSKLWGKLLIENRRNSLTMLDKFIDNLNTMKEYISNQDLVSLNSELDKAASKRKEF</sequence>
<dbReference type="OrthoDB" id="9802008at2"/>
<reference evidence="5 6" key="1">
    <citation type="submission" date="2017-03" db="EMBL/GenBank/DDBJ databases">
        <title>Genome sequence of Clostridium oryzae DSM 28571.</title>
        <authorList>
            <person name="Poehlein A."/>
            <person name="Daniel R."/>
        </authorList>
    </citation>
    <scope>NUCLEOTIDE SEQUENCE [LARGE SCALE GENOMIC DNA]</scope>
    <source>
        <strain evidence="5 6">DSM 28571</strain>
    </source>
</reference>
<dbReference type="InterPro" id="IPR036291">
    <property type="entry name" value="NAD(P)-bd_dom_sf"/>
</dbReference>
<evidence type="ECO:0000256" key="3">
    <source>
        <dbReference type="ARBA" id="ARBA00029440"/>
    </source>
</evidence>
<evidence type="ECO:0000256" key="2">
    <source>
        <dbReference type="ARBA" id="ARBA00023002"/>
    </source>
</evidence>
<dbReference type="RefSeq" id="WP_079428078.1">
    <property type="nucleotide sequence ID" value="NZ_MZGV01000086.1"/>
</dbReference>
<dbReference type="InterPro" id="IPR050812">
    <property type="entry name" value="Preph/Arog_dehydrog"/>
</dbReference>
<evidence type="ECO:0000313" key="6">
    <source>
        <dbReference type="Proteomes" id="UP000190080"/>
    </source>
</evidence>
<evidence type="ECO:0000313" key="5">
    <source>
        <dbReference type="EMBL" id="OPJ57399.1"/>
    </source>
</evidence>
<dbReference type="Gene3D" id="3.40.50.720">
    <property type="entry name" value="NAD(P)-binding Rossmann-like Domain"/>
    <property type="match status" value="1"/>
</dbReference>
<dbReference type="GO" id="GO:0004665">
    <property type="term" value="F:prephenate dehydrogenase (NADP+) activity"/>
    <property type="evidence" value="ECO:0007669"/>
    <property type="project" value="InterPro"/>
</dbReference>
<protein>
    <submittedName>
        <fullName evidence="5">Prephenate dehydrogenase</fullName>
    </submittedName>
</protein>
<dbReference type="SUPFAM" id="SSF48179">
    <property type="entry name" value="6-phosphogluconate dehydrogenase C-terminal domain-like"/>
    <property type="match status" value="1"/>
</dbReference>
<comment type="caution">
    <text evidence="5">The sequence shown here is derived from an EMBL/GenBank/DDBJ whole genome shotgun (WGS) entry which is preliminary data.</text>
</comment>
<keyword evidence="2" id="KW-0560">Oxidoreductase</keyword>
<dbReference type="PANTHER" id="PTHR21363:SF0">
    <property type="entry name" value="PREPHENATE DEHYDROGENASE [NADP(+)]"/>
    <property type="match status" value="1"/>
</dbReference>
<comment type="similarity">
    <text evidence="1">Belongs to the prephenate/arogenate dehydrogenase family.</text>
</comment>
<evidence type="ECO:0000259" key="4">
    <source>
        <dbReference type="PROSITE" id="PS51176"/>
    </source>
</evidence>
<comment type="pathway">
    <text evidence="3">Amino-acid biosynthesis.</text>
</comment>
<dbReference type="EMBL" id="MZGV01000086">
    <property type="protein sequence ID" value="OPJ57399.1"/>
    <property type="molecule type" value="Genomic_DNA"/>
</dbReference>
<dbReference type="Proteomes" id="UP000190080">
    <property type="component" value="Unassembled WGS sequence"/>
</dbReference>
<dbReference type="InterPro" id="IPR008927">
    <property type="entry name" value="6-PGluconate_DH-like_C_sf"/>
</dbReference>
<dbReference type="AlphaFoldDB" id="A0A1V4IBU1"/>
<organism evidence="5 6">
    <name type="scientific">Clostridium oryzae</name>
    <dbReference type="NCBI Taxonomy" id="1450648"/>
    <lineage>
        <taxon>Bacteria</taxon>
        <taxon>Bacillati</taxon>
        <taxon>Bacillota</taxon>
        <taxon>Clostridia</taxon>
        <taxon>Eubacteriales</taxon>
        <taxon>Clostridiaceae</taxon>
        <taxon>Clostridium</taxon>
    </lineage>
</organism>
<dbReference type="InterPro" id="IPR046826">
    <property type="entry name" value="PDH_N"/>
</dbReference>
<dbReference type="Gene3D" id="1.10.3660.10">
    <property type="entry name" value="6-phosphogluconate dehydrogenase C-terminal like domain"/>
    <property type="match status" value="1"/>
</dbReference>
<dbReference type="PROSITE" id="PS51176">
    <property type="entry name" value="PDH_ADH"/>
    <property type="match status" value="1"/>
</dbReference>
<gene>
    <name evidence="5" type="ORF">CLORY_41380</name>
</gene>
<evidence type="ECO:0000256" key="1">
    <source>
        <dbReference type="ARBA" id="ARBA00007964"/>
    </source>
</evidence>
<dbReference type="GO" id="GO:0006571">
    <property type="term" value="P:tyrosine biosynthetic process"/>
    <property type="evidence" value="ECO:0007669"/>
    <property type="project" value="InterPro"/>
</dbReference>
<proteinExistence type="inferred from homology"/>
<dbReference type="GO" id="GO:0070403">
    <property type="term" value="F:NAD+ binding"/>
    <property type="evidence" value="ECO:0007669"/>
    <property type="project" value="InterPro"/>
</dbReference>
<feature type="domain" description="Prephenate/arogenate dehydrogenase" evidence="4">
    <location>
        <begin position="7"/>
        <end position="283"/>
    </location>
</feature>